<dbReference type="Pfam" id="PF25487">
    <property type="entry name" value="ETR1_N"/>
    <property type="match status" value="1"/>
</dbReference>
<evidence type="ECO:0000256" key="2">
    <source>
        <dbReference type="ARBA" id="ARBA00012438"/>
    </source>
</evidence>
<sequence length="510" mass="57814">MQPLIDLFDIKNLIPHGYCLSWSPILLSLHVVSDLLITLAYFSIPPVLVYFIRQRKDLLYPGLAAMFAGFIVACGTTHLLSAVTVWVPLYWLDGLVKAITAVVSLVTAVMMIWIIPHALSVPSVEQLQAEIQQRKTAEDALRESENRLATILDSVEAFIYIKDCNYQYQYANQPVRQLFNKSLTDIIGKSDDAFFDRDTAAKLREDDRRVIELGERIATENIYSSKDNIIRRAYFTVNQPLRRKDGSIYGLCGISTDISERKNREQQDKKHLDELAHVTRLGLMGEMASGIAHEVNQPLAAISSYTQVSLNLIDSETPDLVKLTEVLYKTQQQALRAGRIIHRMREFVKSRSKYRSSADVNTLVHEAVSLCIAELKQNDIMLMFELEDKLPPVYVDHIQIEQVIINLIRNSVEALQNLPSKEQRHLTVSSRLNLDNVVEIRVKDNGPGLNKEQQRKILTPFYTTKLDGMGMGLSITRSIVEAHEGDLHFNSESGKGATFYFTLPVQKPEE</sequence>
<comment type="catalytic activity">
    <reaction evidence="1">
        <text>ATP + protein L-histidine = ADP + protein N-phospho-L-histidine.</text>
        <dbReference type="EC" id="2.7.13.3"/>
    </reaction>
</comment>
<evidence type="ECO:0000259" key="7">
    <source>
        <dbReference type="PROSITE" id="PS50112"/>
    </source>
</evidence>
<dbReference type="EMBL" id="RYFG02000009">
    <property type="protein sequence ID" value="TRX02923.1"/>
    <property type="molecule type" value="Genomic_DNA"/>
</dbReference>
<dbReference type="InterPro" id="IPR003594">
    <property type="entry name" value="HATPase_dom"/>
</dbReference>
<dbReference type="InterPro" id="IPR035965">
    <property type="entry name" value="PAS-like_dom_sf"/>
</dbReference>
<dbReference type="InterPro" id="IPR005467">
    <property type="entry name" value="His_kinase_dom"/>
</dbReference>
<keyword evidence="5" id="KW-0812">Transmembrane</keyword>
<evidence type="ECO:0000259" key="6">
    <source>
        <dbReference type="PROSITE" id="PS50109"/>
    </source>
</evidence>
<dbReference type="Pfam" id="PF00512">
    <property type="entry name" value="HisKA"/>
    <property type="match status" value="1"/>
</dbReference>
<protein>
    <recommendedName>
        <fullName evidence="2">histidine kinase</fullName>
        <ecNumber evidence="2">2.7.13.3</ecNumber>
    </recommendedName>
</protein>
<dbReference type="SUPFAM" id="SSF55785">
    <property type="entry name" value="PYP-like sensor domain (PAS domain)"/>
    <property type="match status" value="1"/>
</dbReference>
<dbReference type="PRINTS" id="PR00344">
    <property type="entry name" value="BCTRLSENSOR"/>
</dbReference>
<dbReference type="PROSITE" id="PS50113">
    <property type="entry name" value="PAC"/>
    <property type="match status" value="1"/>
</dbReference>
<name>A0ABY3CGK4_9GAMM</name>
<dbReference type="SMART" id="SM00388">
    <property type="entry name" value="HisKA"/>
    <property type="match status" value="1"/>
</dbReference>
<comment type="caution">
    <text evidence="9">The sequence shown here is derived from an EMBL/GenBank/DDBJ whole genome shotgun (WGS) entry which is preliminary data.</text>
</comment>
<keyword evidence="3" id="KW-0597">Phosphoprotein</keyword>
<dbReference type="InterPro" id="IPR058544">
    <property type="entry name" value="ETR1_N"/>
</dbReference>
<dbReference type="Gene3D" id="3.30.450.20">
    <property type="entry name" value="PAS domain"/>
    <property type="match status" value="1"/>
</dbReference>
<dbReference type="InterPro" id="IPR003661">
    <property type="entry name" value="HisK_dim/P_dom"/>
</dbReference>
<keyword evidence="5" id="KW-0472">Membrane</keyword>
<dbReference type="CDD" id="cd00082">
    <property type="entry name" value="HisKA"/>
    <property type="match status" value="1"/>
</dbReference>
<feature type="domain" description="PAS" evidence="7">
    <location>
        <begin position="144"/>
        <end position="214"/>
    </location>
</feature>
<feature type="domain" description="PAC" evidence="8">
    <location>
        <begin position="217"/>
        <end position="270"/>
    </location>
</feature>
<dbReference type="InterPro" id="IPR036097">
    <property type="entry name" value="HisK_dim/P_sf"/>
</dbReference>
<feature type="domain" description="Histidine kinase" evidence="6">
    <location>
        <begin position="290"/>
        <end position="507"/>
    </location>
</feature>
<feature type="transmembrane region" description="Helical" evidence="5">
    <location>
        <begin position="95"/>
        <end position="115"/>
    </location>
</feature>
<dbReference type="Proteomes" id="UP000733744">
    <property type="component" value="Unassembled WGS sequence"/>
</dbReference>
<dbReference type="Pfam" id="PF02518">
    <property type="entry name" value="HATPase_c"/>
    <property type="match status" value="1"/>
</dbReference>
<dbReference type="NCBIfam" id="TIGR00229">
    <property type="entry name" value="sensory_box"/>
    <property type="match status" value="1"/>
</dbReference>
<dbReference type="SUPFAM" id="SSF55874">
    <property type="entry name" value="ATPase domain of HSP90 chaperone/DNA topoisomerase II/histidine kinase"/>
    <property type="match status" value="1"/>
</dbReference>
<dbReference type="Pfam" id="PF08448">
    <property type="entry name" value="PAS_4"/>
    <property type="match status" value="1"/>
</dbReference>
<dbReference type="EC" id="2.7.13.3" evidence="2"/>
<dbReference type="InterPro" id="IPR036890">
    <property type="entry name" value="HATPase_C_sf"/>
</dbReference>
<accession>A0ABY3CGK4</accession>
<keyword evidence="5" id="KW-1133">Transmembrane helix</keyword>
<evidence type="ECO:0000313" key="10">
    <source>
        <dbReference type="Proteomes" id="UP000733744"/>
    </source>
</evidence>
<dbReference type="InterPro" id="IPR000014">
    <property type="entry name" value="PAS"/>
</dbReference>
<evidence type="ECO:0000256" key="1">
    <source>
        <dbReference type="ARBA" id="ARBA00000085"/>
    </source>
</evidence>
<dbReference type="Gene3D" id="3.30.565.10">
    <property type="entry name" value="Histidine kinase-like ATPase, C-terminal domain"/>
    <property type="match status" value="1"/>
</dbReference>
<proteinExistence type="predicted"/>
<reference evidence="9 10" key="1">
    <citation type="journal article" date="2019" name="Antonie Van Leeuwenhoek">
        <title>Description of 'Ca. Methylobacter oryzae' KRF1, a novel species from the environmentally important Methylobacter clade 2.</title>
        <authorList>
            <person name="Khatri K."/>
            <person name="Mohite J.A."/>
            <person name="Pandit P.S."/>
            <person name="Bahulikar R."/>
            <person name="Rahalkar M.C."/>
        </authorList>
    </citation>
    <scope>NUCLEOTIDE SEQUENCE [LARGE SCALE GENOMIC DNA]</scope>
    <source>
        <strain evidence="9 10">KRF1</strain>
    </source>
</reference>
<dbReference type="PROSITE" id="PS50112">
    <property type="entry name" value="PAS"/>
    <property type="match status" value="1"/>
</dbReference>
<dbReference type="SMART" id="SM00387">
    <property type="entry name" value="HATPase_c"/>
    <property type="match status" value="1"/>
</dbReference>
<dbReference type="InterPro" id="IPR013656">
    <property type="entry name" value="PAS_4"/>
</dbReference>
<dbReference type="PANTHER" id="PTHR43065:SF42">
    <property type="entry name" value="TWO-COMPONENT SENSOR PPRA"/>
    <property type="match status" value="1"/>
</dbReference>
<evidence type="ECO:0000259" key="8">
    <source>
        <dbReference type="PROSITE" id="PS50113"/>
    </source>
</evidence>
<dbReference type="InterPro" id="IPR000700">
    <property type="entry name" value="PAS-assoc_C"/>
</dbReference>
<keyword evidence="10" id="KW-1185">Reference proteome</keyword>
<organism evidence="9 10">
    <name type="scientific">Candidatus Methylobacter oryzae</name>
    <dbReference type="NCBI Taxonomy" id="2497749"/>
    <lineage>
        <taxon>Bacteria</taxon>
        <taxon>Pseudomonadati</taxon>
        <taxon>Pseudomonadota</taxon>
        <taxon>Gammaproteobacteria</taxon>
        <taxon>Methylococcales</taxon>
        <taxon>Methylococcaceae</taxon>
        <taxon>Methylobacter</taxon>
    </lineage>
</organism>
<feature type="transmembrane region" description="Helical" evidence="5">
    <location>
        <begin position="25"/>
        <end position="51"/>
    </location>
</feature>
<feature type="transmembrane region" description="Helical" evidence="5">
    <location>
        <begin position="63"/>
        <end position="89"/>
    </location>
</feature>
<dbReference type="CDD" id="cd00130">
    <property type="entry name" value="PAS"/>
    <property type="match status" value="1"/>
</dbReference>
<evidence type="ECO:0000256" key="3">
    <source>
        <dbReference type="ARBA" id="ARBA00022553"/>
    </source>
</evidence>
<dbReference type="Gene3D" id="1.10.287.130">
    <property type="match status" value="1"/>
</dbReference>
<dbReference type="SUPFAM" id="SSF47384">
    <property type="entry name" value="Homodimeric domain of signal transducing histidine kinase"/>
    <property type="match status" value="1"/>
</dbReference>
<dbReference type="RefSeq" id="WP_127028627.1">
    <property type="nucleotide sequence ID" value="NZ_RYFG02000009.1"/>
</dbReference>
<keyword evidence="4" id="KW-0175">Coiled coil</keyword>
<feature type="coiled-coil region" evidence="4">
    <location>
        <begin position="124"/>
        <end position="154"/>
    </location>
</feature>
<gene>
    <name evidence="9" type="ORF">EKO24_001160</name>
</gene>
<dbReference type="SMART" id="SM00091">
    <property type="entry name" value="PAS"/>
    <property type="match status" value="1"/>
</dbReference>
<dbReference type="PANTHER" id="PTHR43065">
    <property type="entry name" value="SENSOR HISTIDINE KINASE"/>
    <property type="match status" value="1"/>
</dbReference>
<evidence type="ECO:0000256" key="5">
    <source>
        <dbReference type="SAM" id="Phobius"/>
    </source>
</evidence>
<evidence type="ECO:0000313" key="9">
    <source>
        <dbReference type="EMBL" id="TRX02923.1"/>
    </source>
</evidence>
<dbReference type="InterPro" id="IPR004358">
    <property type="entry name" value="Sig_transdc_His_kin-like_C"/>
</dbReference>
<evidence type="ECO:0000256" key="4">
    <source>
        <dbReference type="SAM" id="Coils"/>
    </source>
</evidence>
<dbReference type="PROSITE" id="PS50109">
    <property type="entry name" value="HIS_KIN"/>
    <property type="match status" value="1"/>
</dbReference>